<accession>A5E781</accession>
<dbReference type="Gene3D" id="1.50.10.10">
    <property type="match status" value="1"/>
</dbReference>
<dbReference type="HOGENOM" id="CLU_023537_1_1_1"/>
<dbReference type="AlphaFoldDB" id="A5E781"/>
<dbReference type="Pfam" id="PF06824">
    <property type="entry name" value="Glyco_hydro_125"/>
    <property type="match status" value="1"/>
</dbReference>
<dbReference type="EMBL" id="CH981533">
    <property type="protein sequence ID" value="EDK47289.1"/>
    <property type="molecule type" value="Genomic_DNA"/>
</dbReference>
<dbReference type="STRING" id="379508.A5E781"/>
<reference evidence="2 3" key="1">
    <citation type="journal article" date="2009" name="Nature">
        <title>Evolution of pathogenicity and sexual reproduction in eight Candida genomes.</title>
        <authorList>
            <person name="Butler G."/>
            <person name="Rasmussen M.D."/>
            <person name="Lin M.F."/>
            <person name="Santos M.A."/>
            <person name="Sakthikumar S."/>
            <person name="Munro C.A."/>
            <person name="Rheinbay E."/>
            <person name="Grabherr M."/>
            <person name="Forche A."/>
            <person name="Reedy J.L."/>
            <person name="Agrafioti I."/>
            <person name="Arnaud M.B."/>
            <person name="Bates S."/>
            <person name="Brown A.J."/>
            <person name="Brunke S."/>
            <person name="Costanzo M.C."/>
            <person name="Fitzpatrick D.A."/>
            <person name="de Groot P.W."/>
            <person name="Harris D."/>
            <person name="Hoyer L.L."/>
            <person name="Hube B."/>
            <person name="Klis F.M."/>
            <person name="Kodira C."/>
            <person name="Lennard N."/>
            <person name="Logue M.E."/>
            <person name="Martin R."/>
            <person name="Neiman A.M."/>
            <person name="Nikolaou E."/>
            <person name="Quail M.A."/>
            <person name="Quinn J."/>
            <person name="Santos M.C."/>
            <person name="Schmitzberger F.F."/>
            <person name="Sherlock G."/>
            <person name="Shah P."/>
            <person name="Silverstein K.A."/>
            <person name="Skrzypek M.S."/>
            <person name="Soll D."/>
            <person name="Staggs R."/>
            <person name="Stansfield I."/>
            <person name="Stumpf M.P."/>
            <person name="Sudbery P.E."/>
            <person name="Srikantha T."/>
            <person name="Zeng Q."/>
            <person name="Berman J."/>
            <person name="Berriman M."/>
            <person name="Heitman J."/>
            <person name="Gow N.A."/>
            <person name="Lorenz M.C."/>
            <person name="Birren B.W."/>
            <person name="Kellis M."/>
            <person name="Cuomo C.A."/>
        </authorList>
    </citation>
    <scope>NUCLEOTIDE SEQUENCE [LARGE SCALE GENOMIC DNA]</scope>
    <source>
        <strain evidence="3">ATCC 11503 / BCRC 21390 / CBS 2605 / JCM 1781 / NBRC 1676 / NRRL YB-4239</strain>
    </source>
</reference>
<keyword evidence="3" id="KW-1185">Reference proteome</keyword>
<dbReference type="GeneID" id="5230430"/>
<dbReference type="KEGG" id="lel:PVL30_005010"/>
<evidence type="ECO:0008006" key="4">
    <source>
        <dbReference type="Google" id="ProtNLM"/>
    </source>
</evidence>
<dbReference type="InterPro" id="IPR008313">
    <property type="entry name" value="GH125"/>
</dbReference>
<protein>
    <recommendedName>
        <fullName evidence="4">Meiotically up-regulated gene 157 protein</fullName>
    </recommendedName>
</protein>
<sequence>MISQSRASSYTRPLLAIILILGTYLLVFKSKSATTHNGNNELASPVDDLQSHKLDHKHPSKINYFDKSMNNQQVFREVDASFLSDMDKHVKKCPDYVTYSQRRHPPFSLGPQRYPYMRPAPKCRTFVLSAVESVIEDLKHKISDPDLVRLVENCLPNTLDTTILWHRREQQGDENSHKQQKQNQKQTQKQKQKRDRNSLTFPQSFVVTGDIHAEWLRDAARQLSVYQPFIKYDQDLKELILGAINTQAYFVNNSPYCNAFHPPPGANVKRGDTAFDSVQPRPDWRQVFECKYEIDSLASFLTLTNEYYEHSGGDLSFLNDAWIRAYEKLIIVLRRENEPSFDEKTGQVLPFYYSFQRQTNIGSETLPLGGVGNPVNFGTGLIRSAFRPSDDATVLLFFHPRENIHMLTELKRTRDNILNKRSQEILVPDLKVAIEVLGEKTDEFIDQLSRGIEQFGIVEHPRYGKVYAYEVDGYGSATFMDDANIPSLLAIPDMGYSSINDPVYQNTRKMILEKQGNPYYLKGLYFEGIGGPHIGIKNAWPMSLLVRIRTTNDDDEIIKSLKLVMNNTAGLGLMHESVNVNSVDGDDFTRSWFAWCNSEFGKTILHLAREKPHLIFKEEWKNMPYNIDEVLSKAN</sequence>
<dbReference type="VEuPathDB" id="FungiDB:LELG_05470"/>
<dbReference type="SMART" id="SM01149">
    <property type="entry name" value="DUF1237"/>
    <property type="match status" value="1"/>
</dbReference>
<organism evidence="2 3">
    <name type="scientific">Lodderomyces elongisporus (strain ATCC 11503 / CBS 2605 / JCM 1781 / NBRC 1676 / NRRL YB-4239)</name>
    <name type="common">Yeast</name>
    <name type="synonym">Saccharomyces elongisporus</name>
    <dbReference type="NCBI Taxonomy" id="379508"/>
    <lineage>
        <taxon>Eukaryota</taxon>
        <taxon>Fungi</taxon>
        <taxon>Dikarya</taxon>
        <taxon>Ascomycota</taxon>
        <taxon>Saccharomycotina</taxon>
        <taxon>Pichiomycetes</taxon>
        <taxon>Debaryomycetaceae</taxon>
        <taxon>Candida/Lodderomyces clade</taxon>
        <taxon>Lodderomyces</taxon>
    </lineage>
</organism>
<dbReference type="InParanoid" id="A5E781"/>
<dbReference type="SUPFAM" id="SSF48208">
    <property type="entry name" value="Six-hairpin glycosidases"/>
    <property type="match status" value="1"/>
</dbReference>
<dbReference type="GO" id="GO:0004553">
    <property type="term" value="F:hydrolase activity, hydrolyzing O-glycosyl compounds"/>
    <property type="evidence" value="ECO:0007669"/>
    <property type="project" value="UniProtKB-ARBA"/>
</dbReference>
<dbReference type="OMA" id="WFAWCNS"/>
<dbReference type="OrthoDB" id="7771656at2759"/>
<dbReference type="PANTHER" id="PTHR31047">
    <property type="entry name" value="MEIOTICALLY UP-REGULATED GENE 157 PROTEIN"/>
    <property type="match status" value="1"/>
</dbReference>
<feature type="region of interest" description="Disordered" evidence="1">
    <location>
        <begin position="170"/>
        <end position="199"/>
    </location>
</feature>
<dbReference type="Proteomes" id="UP000001996">
    <property type="component" value="Unassembled WGS sequence"/>
</dbReference>
<name>A5E781_LODEL</name>
<dbReference type="PANTHER" id="PTHR31047:SF0">
    <property type="entry name" value="MEIOTICALLY UP-REGULATED GENE 157 PROTEIN"/>
    <property type="match status" value="1"/>
</dbReference>
<dbReference type="eggNOG" id="ENOG502QR7D">
    <property type="taxonomic scope" value="Eukaryota"/>
</dbReference>
<proteinExistence type="predicted"/>
<evidence type="ECO:0000313" key="2">
    <source>
        <dbReference type="EMBL" id="EDK47289.1"/>
    </source>
</evidence>
<gene>
    <name evidence="2" type="ORF">LELG_05470</name>
</gene>
<evidence type="ECO:0000256" key="1">
    <source>
        <dbReference type="SAM" id="MobiDB-lite"/>
    </source>
</evidence>
<dbReference type="InterPro" id="IPR008928">
    <property type="entry name" value="6-hairpin_glycosidase_sf"/>
</dbReference>
<dbReference type="InterPro" id="IPR012341">
    <property type="entry name" value="6hp_glycosidase-like_sf"/>
</dbReference>
<evidence type="ECO:0000313" key="3">
    <source>
        <dbReference type="Proteomes" id="UP000001996"/>
    </source>
</evidence>
<dbReference type="GO" id="GO:0005975">
    <property type="term" value="P:carbohydrate metabolic process"/>
    <property type="evidence" value="ECO:0007669"/>
    <property type="project" value="InterPro"/>
</dbReference>